<gene>
    <name evidence="2" type="ORF">BCV71DRAFT_234437</name>
</gene>
<organism evidence="2 3">
    <name type="scientific">Rhizopus microsporus</name>
    <dbReference type="NCBI Taxonomy" id="58291"/>
    <lineage>
        <taxon>Eukaryota</taxon>
        <taxon>Fungi</taxon>
        <taxon>Fungi incertae sedis</taxon>
        <taxon>Mucoromycota</taxon>
        <taxon>Mucoromycotina</taxon>
        <taxon>Mucoromycetes</taxon>
        <taxon>Mucorales</taxon>
        <taxon>Mucorineae</taxon>
        <taxon>Rhizopodaceae</taxon>
        <taxon>Rhizopus</taxon>
    </lineage>
</organism>
<dbReference type="EMBL" id="KV921318">
    <property type="protein sequence ID" value="ORE19043.1"/>
    <property type="molecule type" value="Genomic_DNA"/>
</dbReference>
<reference evidence="2 3" key="1">
    <citation type="journal article" date="2016" name="Proc. Natl. Acad. Sci. U.S.A.">
        <title>Lipid metabolic changes in an early divergent fungus govern the establishment of a mutualistic symbiosis with endobacteria.</title>
        <authorList>
            <person name="Lastovetsky O.A."/>
            <person name="Gaspar M.L."/>
            <person name="Mondo S.J."/>
            <person name="LaButti K.M."/>
            <person name="Sandor L."/>
            <person name="Grigoriev I.V."/>
            <person name="Henry S.A."/>
            <person name="Pawlowska T.E."/>
        </authorList>
    </citation>
    <scope>NUCLEOTIDE SEQUENCE [LARGE SCALE GENOMIC DNA]</scope>
    <source>
        <strain evidence="2 3">ATCC 11559</strain>
    </source>
</reference>
<accession>A0A1X0S415</accession>
<evidence type="ECO:0000313" key="2">
    <source>
        <dbReference type="EMBL" id="ORE19043.1"/>
    </source>
</evidence>
<evidence type="ECO:0000256" key="1">
    <source>
        <dbReference type="SAM" id="Phobius"/>
    </source>
</evidence>
<keyword evidence="1" id="KW-0812">Transmembrane</keyword>
<protein>
    <submittedName>
        <fullName evidence="2">Uncharacterized protein</fullName>
    </submittedName>
</protein>
<feature type="transmembrane region" description="Helical" evidence="1">
    <location>
        <begin position="25"/>
        <end position="45"/>
    </location>
</feature>
<evidence type="ECO:0000313" key="3">
    <source>
        <dbReference type="Proteomes" id="UP000242381"/>
    </source>
</evidence>
<keyword evidence="1" id="KW-0472">Membrane</keyword>
<dbReference type="AlphaFoldDB" id="A0A1X0S415"/>
<dbReference type="Proteomes" id="UP000242381">
    <property type="component" value="Unassembled WGS sequence"/>
</dbReference>
<proteinExistence type="predicted"/>
<name>A0A1X0S415_RHIZD</name>
<sequence>MLKDYVNNCIPIVLSPRKLLKASTLLISSAFAMVTSIEAFLRWIYYSTKPLSMNEAITFFCLTPEPDEQDDYDYKQDDYSWMDDNECQENTFNIIPLTPEESTIDEDNHIHTTFQFFFKELGYFTEEPEPIDPTIDYEKEALLMNQVKNRKVRRRQHMDITSTCNSNNNNNNNANSNHNYFFHDNQLILA</sequence>
<dbReference type="VEuPathDB" id="FungiDB:BCV72DRAFT_192613"/>
<keyword evidence="1" id="KW-1133">Transmembrane helix</keyword>